<dbReference type="EMBL" id="CAMAPE010000045">
    <property type="protein sequence ID" value="CAH9103826.1"/>
    <property type="molecule type" value="Genomic_DNA"/>
</dbReference>
<organism evidence="1 2">
    <name type="scientific">Cuscuta europaea</name>
    <name type="common">European dodder</name>
    <dbReference type="NCBI Taxonomy" id="41803"/>
    <lineage>
        <taxon>Eukaryota</taxon>
        <taxon>Viridiplantae</taxon>
        <taxon>Streptophyta</taxon>
        <taxon>Embryophyta</taxon>
        <taxon>Tracheophyta</taxon>
        <taxon>Spermatophyta</taxon>
        <taxon>Magnoliopsida</taxon>
        <taxon>eudicotyledons</taxon>
        <taxon>Gunneridae</taxon>
        <taxon>Pentapetalae</taxon>
        <taxon>asterids</taxon>
        <taxon>lamiids</taxon>
        <taxon>Solanales</taxon>
        <taxon>Convolvulaceae</taxon>
        <taxon>Cuscuteae</taxon>
        <taxon>Cuscuta</taxon>
        <taxon>Cuscuta subgen. Cuscuta</taxon>
    </lineage>
</organism>
<dbReference type="Gene3D" id="2.100.10.30">
    <property type="entry name" value="Jacalin-like lectin domain"/>
    <property type="match status" value="1"/>
</dbReference>
<evidence type="ECO:0000313" key="1">
    <source>
        <dbReference type="EMBL" id="CAH9103826.1"/>
    </source>
</evidence>
<comment type="caution">
    <text evidence="1">The sequence shown here is derived from an EMBL/GenBank/DDBJ whole genome shotgun (WGS) entry which is preliminary data.</text>
</comment>
<dbReference type="Proteomes" id="UP001152484">
    <property type="component" value="Unassembled WGS sequence"/>
</dbReference>
<evidence type="ECO:0000313" key="2">
    <source>
        <dbReference type="Proteomes" id="UP001152484"/>
    </source>
</evidence>
<dbReference type="AlphaFoldDB" id="A0A9P1EGE2"/>
<protein>
    <submittedName>
        <fullName evidence="1">Uncharacterized protein</fullName>
    </submittedName>
</protein>
<gene>
    <name evidence="1" type="ORF">CEURO_LOCUS16289</name>
</gene>
<dbReference type="SUPFAM" id="SSF51101">
    <property type="entry name" value="Mannose-binding lectins"/>
    <property type="match status" value="1"/>
</dbReference>
<name>A0A9P1EGE2_CUSEU</name>
<sequence length="185" mass="20088">MQLATEMAIAAVDEALSMLNDELTQYCACSVDDLLVELTWLKCFLVDGQQTPAGRKRADIWSRIIQRLALCAVNLQPAGGWIEPGLEPLAVEGLTQKLSELREKLLPFHSSPVRADSSSVLPNVPDSPPSSVKEVIPKSIKLPAWGGPGGTDWDFMFDGALKQITIVNGEVVDSLTFISLNQKVS</sequence>
<accession>A0A9P1EGE2</accession>
<keyword evidence="2" id="KW-1185">Reference proteome</keyword>
<dbReference type="InterPro" id="IPR036404">
    <property type="entry name" value="Jacalin-like_lectin_dom_sf"/>
</dbReference>
<proteinExistence type="predicted"/>
<dbReference type="OrthoDB" id="4325201at2759"/>
<reference evidence="1" key="1">
    <citation type="submission" date="2022-07" db="EMBL/GenBank/DDBJ databases">
        <authorList>
            <person name="Macas J."/>
            <person name="Novak P."/>
            <person name="Neumann P."/>
        </authorList>
    </citation>
    <scope>NUCLEOTIDE SEQUENCE</scope>
</reference>